<proteinExistence type="predicted"/>
<name>A0A3P7JPV8_STRVU</name>
<organism evidence="2 3">
    <name type="scientific">Strongylus vulgaris</name>
    <name type="common">Blood worm</name>
    <dbReference type="NCBI Taxonomy" id="40348"/>
    <lineage>
        <taxon>Eukaryota</taxon>
        <taxon>Metazoa</taxon>
        <taxon>Ecdysozoa</taxon>
        <taxon>Nematoda</taxon>
        <taxon>Chromadorea</taxon>
        <taxon>Rhabditida</taxon>
        <taxon>Rhabditina</taxon>
        <taxon>Rhabditomorpha</taxon>
        <taxon>Strongyloidea</taxon>
        <taxon>Strongylidae</taxon>
        <taxon>Strongylus</taxon>
    </lineage>
</organism>
<feature type="transmembrane region" description="Helical" evidence="1">
    <location>
        <begin position="141"/>
        <end position="161"/>
    </location>
</feature>
<keyword evidence="1" id="KW-0812">Transmembrane</keyword>
<keyword evidence="1" id="KW-0472">Membrane</keyword>
<sequence>EQNHLKDTWFTESLALTAGKISAYEDPETYLDLVKKMAEYSRAVFSAHEQMPYLQPFQFASEHIIFSMDALDFSNDLPKYNNFINHRPNGFPQVSIHIENATKVRISHSTTMVSPILAGASLLLCLISIVLTLARRGTRAQLIRLGFIVTFVMNATNLYFLNKAAVNQVRVFLYV</sequence>
<dbReference type="OrthoDB" id="26203at2759"/>
<accession>A0A3P7JPV8</accession>
<evidence type="ECO:0000313" key="3">
    <source>
        <dbReference type="Proteomes" id="UP000270094"/>
    </source>
</evidence>
<reference evidence="2 3" key="1">
    <citation type="submission" date="2018-11" db="EMBL/GenBank/DDBJ databases">
        <authorList>
            <consortium name="Pathogen Informatics"/>
        </authorList>
    </citation>
    <scope>NUCLEOTIDE SEQUENCE [LARGE SCALE GENOMIC DNA]</scope>
</reference>
<evidence type="ECO:0000256" key="1">
    <source>
        <dbReference type="SAM" id="Phobius"/>
    </source>
</evidence>
<keyword evidence="1" id="KW-1133">Transmembrane helix</keyword>
<protein>
    <submittedName>
        <fullName evidence="2">Uncharacterized protein</fullName>
    </submittedName>
</protein>
<feature type="transmembrane region" description="Helical" evidence="1">
    <location>
        <begin position="112"/>
        <end position="134"/>
    </location>
</feature>
<dbReference type="Proteomes" id="UP000270094">
    <property type="component" value="Unassembled WGS sequence"/>
</dbReference>
<dbReference type="EMBL" id="UYYB01101484">
    <property type="protein sequence ID" value="VDM78287.1"/>
    <property type="molecule type" value="Genomic_DNA"/>
</dbReference>
<dbReference type="AlphaFoldDB" id="A0A3P7JPV8"/>
<evidence type="ECO:0000313" key="2">
    <source>
        <dbReference type="EMBL" id="VDM78287.1"/>
    </source>
</evidence>
<keyword evidence="3" id="KW-1185">Reference proteome</keyword>
<gene>
    <name evidence="2" type="ORF">SVUK_LOCUS13285</name>
</gene>
<feature type="non-terminal residue" evidence="2">
    <location>
        <position position="1"/>
    </location>
</feature>